<dbReference type="AlphaFoldDB" id="A0A0D0E5K7"/>
<reference evidence="2 3" key="1">
    <citation type="submission" date="2014-04" db="EMBL/GenBank/DDBJ databases">
        <authorList>
            <consortium name="DOE Joint Genome Institute"/>
            <person name="Kuo A."/>
            <person name="Kohler A."/>
            <person name="Jargeat P."/>
            <person name="Nagy L.G."/>
            <person name="Floudas D."/>
            <person name="Copeland A."/>
            <person name="Barry K.W."/>
            <person name="Cichocki N."/>
            <person name="Veneault-Fourrey C."/>
            <person name="LaButti K."/>
            <person name="Lindquist E.A."/>
            <person name="Lipzen A."/>
            <person name="Lundell T."/>
            <person name="Morin E."/>
            <person name="Murat C."/>
            <person name="Sun H."/>
            <person name="Tunlid A."/>
            <person name="Henrissat B."/>
            <person name="Grigoriev I.V."/>
            <person name="Hibbett D.S."/>
            <person name="Martin F."/>
            <person name="Nordberg H.P."/>
            <person name="Cantor M.N."/>
            <person name="Hua S.X."/>
        </authorList>
    </citation>
    <scope>NUCLEOTIDE SEQUENCE [LARGE SCALE GENOMIC DNA]</scope>
    <source>
        <strain evidence="2 3">Ve08.2h10</strain>
    </source>
</reference>
<dbReference type="HOGENOM" id="CLU_1337893_0_0_1"/>
<reference evidence="3" key="2">
    <citation type="submission" date="2015-01" db="EMBL/GenBank/DDBJ databases">
        <title>Evolutionary Origins and Diversification of the Mycorrhizal Mutualists.</title>
        <authorList>
            <consortium name="DOE Joint Genome Institute"/>
            <consortium name="Mycorrhizal Genomics Consortium"/>
            <person name="Kohler A."/>
            <person name="Kuo A."/>
            <person name="Nagy L.G."/>
            <person name="Floudas D."/>
            <person name="Copeland A."/>
            <person name="Barry K.W."/>
            <person name="Cichocki N."/>
            <person name="Veneault-Fourrey C."/>
            <person name="LaButti K."/>
            <person name="Lindquist E.A."/>
            <person name="Lipzen A."/>
            <person name="Lundell T."/>
            <person name="Morin E."/>
            <person name="Murat C."/>
            <person name="Riley R."/>
            <person name="Ohm R."/>
            <person name="Sun H."/>
            <person name="Tunlid A."/>
            <person name="Henrissat B."/>
            <person name="Grigoriev I.V."/>
            <person name="Hibbett D.S."/>
            <person name="Martin F."/>
        </authorList>
    </citation>
    <scope>NUCLEOTIDE SEQUENCE [LARGE SCALE GENOMIC DNA]</scope>
    <source>
        <strain evidence="3">Ve08.2h10</strain>
    </source>
</reference>
<dbReference type="Proteomes" id="UP000054538">
    <property type="component" value="Unassembled WGS sequence"/>
</dbReference>
<keyword evidence="3" id="KW-1185">Reference proteome</keyword>
<organism evidence="2 3">
    <name type="scientific">Paxillus rubicundulus Ve08.2h10</name>
    <dbReference type="NCBI Taxonomy" id="930991"/>
    <lineage>
        <taxon>Eukaryota</taxon>
        <taxon>Fungi</taxon>
        <taxon>Dikarya</taxon>
        <taxon>Basidiomycota</taxon>
        <taxon>Agaricomycotina</taxon>
        <taxon>Agaricomycetes</taxon>
        <taxon>Agaricomycetidae</taxon>
        <taxon>Boletales</taxon>
        <taxon>Paxilineae</taxon>
        <taxon>Paxillaceae</taxon>
        <taxon>Paxillus</taxon>
    </lineage>
</organism>
<gene>
    <name evidence="2" type="ORF">PAXRUDRAFT_288721</name>
</gene>
<feature type="region of interest" description="Disordered" evidence="1">
    <location>
        <begin position="112"/>
        <end position="149"/>
    </location>
</feature>
<proteinExistence type="predicted"/>
<dbReference type="EMBL" id="KN824973">
    <property type="protein sequence ID" value="KIK96689.1"/>
    <property type="molecule type" value="Genomic_DNA"/>
</dbReference>
<evidence type="ECO:0000313" key="2">
    <source>
        <dbReference type="EMBL" id="KIK96689.1"/>
    </source>
</evidence>
<accession>A0A0D0E5K7</accession>
<feature type="compositionally biased region" description="Basic and acidic residues" evidence="1">
    <location>
        <begin position="127"/>
        <end position="145"/>
    </location>
</feature>
<protein>
    <submittedName>
        <fullName evidence="2">Uncharacterized protein</fullName>
    </submittedName>
</protein>
<name>A0A0D0E5K7_9AGAM</name>
<evidence type="ECO:0000256" key="1">
    <source>
        <dbReference type="SAM" id="MobiDB-lite"/>
    </source>
</evidence>
<evidence type="ECO:0000313" key="3">
    <source>
        <dbReference type="Proteomes" id="UP000054538"/>
    </source>
</evidence>
<sequence length="205" mass="23544">MPVSHSSRPELRAPVGRHLGQPAQFLPFEAQGMHCPTLTSIDISFKGLQDANSVTNHGGRSNAKRSKLSKSLIDPKRVLIILHHGHLIKGRRLNRKSHHHILVLMREQVSSCQPRRTRHRVSPSSNKEPRTQNERPHCRQQDDTRKKRRYVRHELQTVALMRKTHLTGKKWSDGSMGSTAVESLELFVHYARLKPAHNILTRLLF</sequence>
<dbReference type="InParanoid" id="A0A0D0E5K7"/>